<organism evidence="1 2">
    <name type="scientific">Thalictrum thalictroides</name>
    <name type="common">Rue-anemone</name>
    <name type="synonym">Anemone thalictroides</name>
    <dbReference type="NCBI Taxonomy" id="46969"/>
    <lineage>
        <taxon>Eukaryota</taxon>
        <taxon>Viridiplantae</taxon>
        <taxon>Streptophyta</taxon>
        <taxon>Embryophyta</taxon>
        <taxon>Tracheophyta</taxon>
        <taxon>Spermatophyta</taxon>
        <taxon>Magnoliopsida</taxon>
        <taxon>Ranunculales</taxon>
        <taxon>Ranunculaceae</taxon>
        <taxon>Thalictroideae</taxon>
        <taxon>Thalictrum</taxon>
    </lineage>
</organism>
<evidence type="ECO:0000313" key="1">
    <source>
        <dbReference type="EMBL" id="KAF5193852.1"/>
    </source>
</evidence>
<comment type="caution">
    <text evidence="1">The sequence shown here is derived from an EMBL/GenBank/DDBJ whole genome shotgun (WGS) entry which is preliminary data.</text>
</comment>
<protein>
    <recommendedName>
        <fullName evidence="3">Zinc knuckle (CCHC-type) family protein</fullName>
    </recommendedName>
</protein>
<keyword evidence="2" id="KW-1185">Reference proteome</keyword>
<evidence type="ECO:0008006" key="3">
    <source>
        <dbReference type="Google" id="ProtNLM"/>
    </source>
</evidence>
<proteinExistence type="predicted"/>
<reference evidence="1 2" key="1">
    <citation type="submission" date="2020-06" db="EMBL/GenBank/DDBJ databases">
        <title>Transcriptomic and genomic resources for Thalictrum thalictroides and T. hernandezii: Facilitating candidate gene discovery in an emerging model plant lineage.</title>
        <authorList>
            <person name="Arias T."/>
            <person name="Riano-Pachon D.M."/>
            <person name="Di Stilio V.S."/>
        </authorList>
    </citation>
    <scope>NUCLEOTIDE SEQUENCE [LARGE SCALE GENOMIC DNA]</scope>
    <source>
        <strain evidence="2">cv. WT478/WT964</strain>
        <tissue evidence="1">Leaves</tissue>
    </source>
</reference>
<dbReference type="Proteomes" id="UP000554482">
    <property type="component" value="Unassembled WGS sequence"/>
</dbReference>
<dbReference type="AlphaFoldDB" id="A0A7J6WCB3"/>
<accession>A0A7J6WCB3</accession>
<gene>
    <name evidence="1" type="ORF">FRX31_016561</name>
</gene>
<name>A0A7J6WCB3_THATH</name>
<sequence>MERLNFAKVCVEIPTDFMFAKSLQLNMGESAVDVNLEYPRKPAICTNCRRFGDKERKCPNVVSKVLTTRTLEKGQASCVRDEQGNPLEKEIENIVNIVNIEPQATPIPTMACEQIGGGNRFEVLNEVEDEHEQIPQVAEKLVTEEIPTIANANAVVEPTSSDLIVHTKLVSQLRPDLALEIANLLLIKLWLESPIGRQELCPLICWQI</sequence>
<evidence type="ECO:0000313" key="2">
    <source>
        <dbReference type="Proteomes" id="UP000554482"/>
    </source>
</evidence>
<dbReference type="EMBL" id="JABWDY010019518">
    <property type="protein sequence ID" value="KAF5193852.1"/>
    <property type="molecule type" value="Genomic_DNA"/>
</dbReference>